<name>A0ABD1Z0V2_9MARC</name>
<dbReference type="PANTHER" id="PTHR13068:SF173">
    <property type="entry name" value="EMB|CAB62602.1"/>
    <property type="match status" value="1"/>
</dbReference>
<keyword evidence="5" id="KW-1185">Reference proteome</keyword>
<evidence type="ECO:0000313" key="4">
    <source>
        <dbReference type="EMBL" id="KAL2636368.1"/>
    </source>
</evidence>
<dbReference type="InterPro" id="IPR038538">
    <property type="entry name" value="MTERF_sf"/>
</dbReference>
<dbReference type="GO" id="GO:0006353">
    <property type="term" value="P:DNA-templated transcription termination"/>
    <property type="evidence" value="ECO:0007669"/>
    <property type="project" value="UniProtKB-KW"/>
</dbReference>
<evidence type="ECO:0000256" key="2">
    <source>
        <dbReference type="ARBA" id="ARBA00022472"/>
    </source>
</evidence>
<comment type="similarity">
    <text evidence="1">Belongs to the mTERF family.</text>
</comment>
<evidence type="ECO:0000256" key="1">
    <source>
        <dbReference type="ARBA" id="ARBA00007692"/>
    </source>
</evidence>
<comment type="caution">
    <text evidence="4">The sequence shown here is derived from an EMBL/GenBank/DDBJ whole genome shotgun (WGS) entry which is preliminary data.</text>
</comment>
<reference evidence="4 5" key="1">
    <citation type="submission" date="2024-09" db="EMBL/GenBank/DDBJ databases">
        <title>Chromosome-scale assembly of Riccia fluitans.</title>
        <authorList>
            <person name="Paukszto L."/>
            <person name="Sawicki J."/>
            <person name="Karawczyk K."/>
            <person name="Piernik-Szablinska J."/>
            <person name="Szczecinska M."/>
            <person name="Mazdziarz M."/>
        </authorList>
    </citation>
    <scope>NUCLEOTIDE SEQUENCE [LARGE SCALE GENOMIC DNA]</scope>
    <source>
        <strain evidence="4">Rf_01</strain>
        <tissue evidence="4">Aerial parts of the thallus</tissue>
    </source>
</reference>
<dbReference type="PANTHER" id="PTHR13068">
    <property type="entry name" value="CGI-12 PROTEIN-RELATED"/>
    <property type="match status" value="1"/>
</dbReference>
<keyword evidence="2" id="KW-0806">Transcription termination</keyword>
<dbReference type="InterPro" id="IPR003690">
    <property type="entry name" value="MTERF"/>
</dbReference>
<accession>A0ABD1Z0V2</accession>
<keyword evidence="3" id="KW-0809">Transit peptide</keyword>
<evidence type="ECO:0000313" key="5">
    <source>
        <dbReference type="Proteomes" id="UP001605036"/>
    </source>
</evidence>
<dbReference type="Pfam" id="PF02536">
    <property type="entry name" value="mTERF"/>
    <property type="match status" value="1"/>
</dbReference>
<dbReference type="Gene3D" id="1.25.70.10">
    <property type="entry name" value="Transcription termination factor 3, mitochondrial"/>
    <property type="match status" value="1"/>
</dbReference>
<evidence type="ECO:0000256" key="3">
    <source>
        <dbReference type="ARBA" id="ARBA00022946"/>
    </source>
</evidence>
<protein>
    <submittedName>
        <fullName evidence="4">Uncharacterized protein</fullName>
    </submittedName>
</protein>
<keyword evidence="2" id="KW-0805">Transcription regulation</keyword>
<dbReference type="Proteomes" id="UP001605036">
    <property type="component" value="Unassembled WGS sequence"/>
</dbReference>
<organism evidence="4 5">
    <name type="scientific">Riccia fluitans</name>
    <dbReference type="NCBI Taxonomy" id="41844"/>
    <lineage>
        <taxon>Eukaryota</taxon>
        <taxon>Viridiplantae</taxon>
        <taxon>Streptophyta</taxon>
        <taxon>Embryophyta</taxon>
        <taxon>Marchantiophyta</taxon>
        <taxon>Marchantiopsida</taxon>
        <taxon>Marchantiidae</taxon>
        <taxon>Marchantiales</taxon>
        <taxon>Ricciaceae</taxon>
        <taxon>Riccia</taxon>
    </lineage>
</organism>
<keyword evidence="2" id="KW-0804">Transcription</keyword>
<dbReference type="AlphaFoldDB" id="A0ABD1Z0V2"/>
<sequence>MQCVSAAGRLRVHEFVCHLANDAHTSCSGVYCCKGIRISFDSSTLVHYAVLHTVRSASRREVSKLLIPVPVLDRAPRKFKDKSQLSLKRNEELRLFTGCSSGVESAVVEKLDPELDVEWKKWTRVRANVTTVLIQFLRMKGLDSARAEQAVQESSTFIAHLLTLLTSCFPARHLTGEDVTESEIRSVLLPYLENLIDTHGEQLDILVDFTSIPGELLPSFLDLSSFVPQPRNTKEILSGYPLLLEHLVDDKLPSSLSYFLSIGLKPAQIDHIVRKFPPIVGYSFEGKIQKVVDFLLSLGVPSSHIPKILLKRPHLFGYSIEENLKPTAIFLESLGVERKRWPRILVSFPHMLTYSQSKTALIFNFLLQVGFTEAGIGRVFNRFPHIVGYSVEGKLRPLAEYFHSIGIEDFSHIVMRSPQTLGLSLECNIKPTVEFFLSLGFKMEELVFVLVRFPQILGLNVEHNLQPKWDFFLRMNRSRSELVDFPQYFGYSLENRIEPRYKVVVEKGLAWTLNRMLSSPEKVFQKLHQGKNESMS</sequence>
<proteinExistence type="inferred from homology"/>
<gene>
    <name evidence="4" type="ORF">R1flu_007847</name>
</gene>
<dbReference type="EMBL" id="JBHFFA010000003">
    <property type="protein sequence ID" value="KAL2636368.1"/>
    <property type="molecule type" value="Genomic_DNA"/>
</dbReference>
<dbReference type="SMART" id="SM00733">
    <property type="entry name" value="Mterf"/>
    <property type="match status" value="8"/>
</dbReference>